<dbReference type="PANTHER" id="PTHR10302">
    <property type="entry name" value="SINGLE-STRANDED DNA-BINDING PROTEIN"/>
    <property type="match status" value="1"/>
</dbReference>
<dbReference type="Proteomes" id="UP000567246">
    <property type="component" value="Unassembled WGS sequence"/>
</dbReference>
<dbReference type="GO" id="GO:0003697">
    <property type="term" value="F:single-stranded DNA binding"/>
    <property type="evidence" value="ECO:0007669"/>
    <property type="project" value="UniProtKB-UniRule"/>
</dbReference>
<comment type="subunit">
    <text evidence="2">Homotetramer.</text>
</comment>
<evidence type="ECO:0000256" key="4">
    <source>
        <dbReference type="SAM" id="MobiDB-lite"/>
    </source>
</evidence>
<dbReference type="PANTHER" id="PTHR10302:SF27">
    <property type="entry name" value="SINGLE-STRANDED DNA-BINDING PROTEIN"/>
    <property type="match status" value="1"/>
</dbReference>
<reference evidence="5 6" key="1">
    <citation type="submission" date="2020-08" db="EMBL/GenBank/DDBJ databases">
        <title>Sequencing the genomes of 1000 actinobacteria strains.</title>
        <authorList>
            <person name="Klenk H.-P."/>
        </authorList>
    </citation>
    <scope>NUCLEOTIDE SEQUENCE [LARGE SCALE GENOMIC DNA]</scope>
    <source>
        <strain evidence="5 6">DSM 17945</strain>
    </source>
</reference>
<feature type="compositionally biased region" description="Low complexity" evidence="4">
    <location>
        <begin position="133"/>
        <end position="154"/>
    </location>
</feature>
<evidence type="ECO:0000256" key="3">
    <source>
        <dbReference type="RuleBase" id="RU000524"/>
    </source>
</evidence>
<feature type="region of interest" description="Disordered" evidence="4">
    <location>
        <begin position="120"/>
        <end position="202"/>
    </location>
</feature>
<dbReference type="GO" id="GO:0006260">
    <property type="term" value="P:DNA replication"/>
    <property type="evidence" value="ECO:0007669"/>
    <property type="project" value="InterPro"/>
</dbReference>
<dbReference type="SUPFAM" id="SSF50249">
    <property type="entry name" value="Nucleic acid-binding proteins"/>
    <property type="match status" value="1"/>
</dbReference>
<proteinExistence type="inferred from homology"/>
<dbReference type="Pfam" id="PF00436">
    <property type="entry name" value="SSB"/>
    <property type="match status" value="1"/>
</dbReference>
<evidence type="ECO:0000313" key="5">
    <source>
        <dbReference type="EMBL" id="MBB5848327.1"/>
    </source>
</evidence>
<dbReference type="PROSITE" id="PS50935">
    <property type="entry name" value="SSB"/>
    <property type="match status" value="1"/>
</dbReference>
<dbReference type="EMBL" id="JACHMW010000001">
    <property type="protein sequence ID" value="MBB5848327.1"/>
    <property type="molecule type" value="Genomic_DNA"/>
</dbReference>
<comment type="caution">
    <text evidence="5">The sequence shown here is derived from an EMBL/GenBank/DDBJ whole genome shotgun (WGS) entry which is preliminary data.</text>
</comment>
<organism evidence="5 6">
    <name type="scientific">Micrococcus endophyticus</name>
    <dbReference type="NCBI Taxonomy" id="455343"/>
    <lineage>
        <taxon>Bacteria</taxon>
        <taxon>Bacillati</taxon>
        <taxon>Actinomycetota</taxon>
        <taxon>Actinomycetes</taxon>
        <taxon>Micrococcales</taxon>
        <taxon>Micrococcaceae</taxon>
        <taxon>Micrococcus</taxon>
    </lineage>
</organism>
<keyword evidence="6" id="KW-1185">Reference proteome</keyword>
<dbReference type="RefSeq" id="WP_184171368.1">
    <property type="nucleotide sequence ID" value="NZ_BAABAG010000015.1"/>
</dbReference>
<name>A0A7W9N0S1_9MICC</name>
<dbReference type="AlphaFoldDB" id="A0A7W9N0S1"/>
<keyword evidence="1 2" id="KW-0238">DNA-binding</keyword>
<dbReference type="InterPro" id="IPR012340">
    <property type="entry name" value="NA-bd_OB-fold"/>
</dbReference>
<dbReference type="InterPro" id="IPR000424">
    <property type="entry name" value="Primosome_PriB/ssb"/>
</dbReference>
<sequence>MQDIITVRGFVATDPVTRTTASGATVAGFRLATTERRFDREAGAWVDAHTNWYSVSAFGQLGSNTAQSVRKGNPVIVTGRLRVRDWSTEDRSGTSVDVVADAVGLDLAFGSAAFQRSQRAAAARPDGADEQDGQGQAGAVASAGAAEADGTAAGTGDGYVTELPPALRGGDAPATPPPSSEEGDEADDDARGVREPAAAGAA</sequence>
<comment type="caution">
    <text evidence="2">Lacks conserved residue(s) required for the propagation of feature annotation.</text>
</comment>
<dbReference type="HAMAP" id="MF_00984">
    <property type="entry name" value="SSB"/>
    <property type="match status" value="1"/>
</dbReference>
<evidence type="ECO:0000256" key="2">
    <source>
        <dbReference type="HAMAP-Rule" id="MF_00984"/>
    </source>
</evidence>
<dbReference type="CDD" id="cd04496">
    <property type="entry name" value="SSB_OBF"/>
    <property type="match status" value="1"/>
</dbReference>
<dbReference type="NCBIfam" id="TIGR00621">
    <property type="entry name" value="ssb"/>
    <property type="match status" value="1"/>
</dbReference>
<gene>
    <name evidence="5" type="ORF">HDA33_000891</name>
</gene>
<accession>A0A7W9N0S1</accession>
<dbReference type="Gene3D" id="2.40.50.140">
    <property type="entry name" value="Nucleic acid-binding proteins"/>
    <property type="match status" value="1"/>
</dbReference>
<dbReference type="GO" id="GO:0009295">
    <property type="term" value="C:nucleoid"/>
    <property type="evidence" value="ECO:0007669"/>
    <property type="project" value="TreeGrafter"/>
</dbReference>
<dbReference type="InterPro" id="IPR011344">
    <property type="entry name" value="ssDNA-bd"/>
</dbReference>
<protein>
    <recommendedName>
        <fullName evidence="2 3">Single-stranded DNA-binding protein</fullName>
        <shortName evidence="2">SSB</shortName>
    </recommendedName>
</protein>
<evidence type="ECO:0000256" key="1">
    <source>
        <dbReference type="ARBA" id="ARBA00023125"/>
    </source>
</evidence>
<evidence type="ECO:0000313" key="6">
    <source>
        <dbReference type="Proteomes" id="UP000567246"/>
    </source>
</evidence>